<dbReference type="Proteomes" id="UP000295444">
    <property type="component" value="Unassembled WGS sequence"/>
</dbReference>
<dbReference type="OrthoDB" id="9800023at2"/>
<dbReference type="EMBL" id="SNXZ01000003">
    <property type="protein sequence ID" value="TDP97679.1"/>
    <property type="molecule type" value="Genomic_DNA"/>
</dbReference>
<organism evidence="1 2">
    <name type="scientific">Labedaea rhizosphaerae</name>
    <dbReference type="NCBI Taxonomy" id="598644"/>
    <lineage>
        <taxon>Bacteria</taxon>
        <taxon>Bacillati</taxon>
        <taxon>Actinomycetota</taxon>
        <taxon>Actinomycetes</taxon>
        <taxon>Pseudonocardiales</taxon>
        <taxon>Pseudonocardiaceae</taxon>
        <taxon>Labedaea</taxon>
    </lineage>
</organism>
<accession>A0A4R6SC83</accession>
<gene>
    <name evidence="1" type="ORF">EV186_103643</name>
</gene>
<proteinExistence type="predicted"/>
<evidence type="ECO:0000313" key="2">
    <source>
        <dbReference type="Proteomes" id="UP000295444"/>
    </source>
</evidence>
<evidence type="ECO:0000313" key="1">
    <source>
        <dbReference type="EMBL" id="TDP97679.1"/>
    </source>
</evidence>
<dbReference type="RefSeq" id="WP_133850846.1">
    <property type="nucleotide sequence ID" value="NZ_SNXZ01000003.1"/>
</dbReference>
<dbReference type="AlphaFoldDB" id="A0A4R6SC83"/>
<keyword evidence="2" id="KW-1185">Reference proteome</keyword>
<evidence type="ECO:0008006" key="3">
    <source>
        <dbReference type="Google" id="ProtNLM"/>
    </source>
</evidence>
<name>A0A4R6SC83_LABRH</name>
<sequence length="80" mass="8978">MSQHATQTAEQADYWMTVSQIRQHASRGRNHIREAMRTGALPAAQNYVGCTWRALRTDVDAWVANGAPTSTRPRRRGRAA</sequence>
<protein>
    <recommendedName>
        <fullName evidence="3">Excisionase family DNA binding protein</fullName>
    </recommendedName>
</protein>
<reference evidence="1 2" key="1">
    <citation type="submission" date="2019-03" db="EMBL/GenBank/DDBJ databases">
        <title>Genomic Encyclopedia of Type Strains, Phase IV (KMG-IV): sequencing the most valuable type-strain genomes for metagenomic binning, comparative biology and taxonomic classification.</title>
        <authorList>
            <person name="Goeker M."/>
        </authorList>
    </citation>
    <scope>NUCLEOTIDE SEQUENCE [LARGE SCALE GENOMIC DNA]</scope>
    <source>
        <strain evidence="1 2">DSM 45361</strain>
    </source>
</reference>
<comment type="caution">
    <text evidence="1">The sequence shown here is derived from an EMBL/GenBank/DDBJ whole genome shotgun (WGS) entry which is preliminary data.</text>
</comment>